<reference evidence="2 3" key="1">
    <citation type="submission" date="2016-03" db="EMBL/GenBank/DDBJ databases">
        <title>Choanephora cucurbitarum.</title>
        <authorList>
            <person name="Min B."/>
            <person name="Park H."/>
            <person name="Park J.-H."/>
            <person name="Shin H.-D."/>
            <person name="Choi I.-G."/>
        </authorList>
    </citation>
    <scope>NUCLEOTIDE SEQUENCE [LARGE SCALE GENOMIC DNA]</scope>
    <source>
        <strain evidence="2 3">KUS-F28377</strain>
    </source>
</reference>
<evidence type="ECO:0000256" key="1">
    <source>
        <dbReference type="SAM" id="MobiDB-lite"/>
    </source>
</evidence>
<dbReference type="EMBL" id="LUGH01001236">
    <property type="protein sequence ID" value="OBZ81390.1"/>
    <property type="molecule type" value="Genomic_DNA"/>
</dbReference>
<feature type="region of interest" description="Disordered" evidence="1">
    <location>
        <begin position="1"/>
        <end position="21"/>
    </location>
</feature>
<dbReference type="AlphaFoldDB" id="A0A1C7MX54"/>
<evidence type="ECO:0000313" key="3">
    <source>
        <dbReference type="Proteomes" id="UP000093000"/>
    </source>
</evidence>
<dbReference type="InParanoid" id="A0A1C7MX54"/>
<dbReference type="Proteomes" id="UP000093000">
    <property type="component" value="Unassembled WGS sequence"/>
</dbReference>
<keyword evidence="3" id="KW-1185">Reference proteome</keyword>
<name>A0A1C7MX54_9FUNG</name>
<accession>A0A1C7MX54</accession>
<dbReference type="OrthoDB" id="2287450at2759"/>
<protein>
    <submittedName>
        <fullName evidence="2">Uncharacterized protein</fullName>
    </submittedName>
</protein>
<gene>
    <name evidence="2" type="ORF">A0J61_10562</name>
</gene>
<comment type="caution">
    <text evidence="2">The sequence shown here is derived from an EMBL/GenBank/DDBJ whole genome shotgun (WGS) entry which is preliminary data.</text>
</comment>
<sequence length="121" mass="13555">MSGSNRRKRQTDPNTQARKRDFSVYTCDNHLSQLVSLMECKPPRASPSDDFVKMANCLKDCLDKAIKNGVDHSALTVCGLLYESGCQRKGQRKHERKQFGETATCACHHLAPQSDSPKTRS</sequence>
<organism evidence="2 3">
    <name type="scientific">Choanephora cucurbitarum</name>
    <dbReference type="NCBI Taxonomy" id="101091"/>
    <lineage>
        <taxon>Eukaryota</taxon>
        <taxon>Fungi</taxon>
        <taxon>Fungi incertae sedis</taxon>
        <taxon>Mucoromycota</taxon>
        <taxon>Mucoromycotina</taxon>
        <taxon>Mucoromycetes</taxon>
        <taxon>Mucorales</taxon>
        <taxon>Mucorineae</taxon>
        <taxon>Choanephoraceae</taxon>
        <taxon>Choanephoroideae</taxon>
        <taxon>Choanephora</taxon>
    </lineage>
</organism>
<proteinExistence type="predicted"/>
<evidence type="ECO:0000313" key="2">
    <source>
        <dbReference type="EMBL" id="OBZ81390.1"/>
    </source>
</evidence>